<proteinExistence type="predicted"/>
<evidence type="ECO:0000313" key="2">
    <source>
        <dbReference type="Proteomes" id="UP000578531"/>
    </source>
</evidence>
<dbReference type="GeneID" id="59283410"/>
<comment type="caution">
    <text evidence="1">The sequence shown here is derived from an EMBL/GenBank/DDBJ whole genome shotgun (WGS) entry which is preliminary data.</text>
</comment>
<evidence type="ECO:0000313" key="1">
    <source>
        <dbReference type="EMBL" id="KAF6240126.1"/>
    </source>
</evidence>
<protein>
    <submittedName>
        <fullName evidence="1">Uncharacterized protein</fullName>
    </submittedName>
</protein>
<dbReference type="RefSeq" id="XP_037169395.1">
    <property type="nucleotide sequence ID" value="XM_037303673.1"/>
</dbReference>
<name>A0A8H6G429_9LECA</name>
<dbReference type="EMBL" id="JACCJC010000004">
    <property type="protein sequence ID" value="KAF6240126.1"/>
    <property type="molecule type" value="Genomic_DNA"/>
</dbReference>
<sequence>MTVRGTQKHQVPFFRDLASAGDDIFGCINCVEQPNSVTISWVGQRDGRILLKPIKYAWSTWSMTVSLANLGCVSILDVKTYASLWTFDRPKLELFERMFIDFFVVEVSDPGGGEELI</sequence>
<dbReference type="Proteomes" id="UP000578531">
    <property type="component" value="Unassembled WGS sequence"/>
</dbReference>
<dbReference type="AlphaFoldDB" id="A0A8H6G429"/>
<gene>
    <name evidence="1" type="ORF">HO173_001736</name>
</gene>
<reference evidence="1 2" key="1">
    <citation type="journal article" date="2020" name="Genomics">
        <title>Complete, high-quality genomes from long-read metagenomic sequencing of two wolf lichen thalli reveals enigmatic genome architecture.</title>
        <authorList>
            <person name="McKenzie S.K."/>
            <person name="Walston R.F."/>
            <person name="Allen J.L."/>
        </authorList>
    </citation>
    <scope>NUCLEOTIDE SEQUENCE [LARGE SCALE GENOMIC DNA]</scope>
    <source>
        <strain evidence="1">WasteWater2</strain>
    </source>
</reference>
<accession>A0A8H6G429</accession>
<organism evidence="1 2">
    <name type="scientific">Letharia columbiana</name>
    <dbReference type="NCBI Taxonomy" id="112416"/>
    <lineage>
        <taxon>Eukaryota</taxon>
        <taxon>Fungi</taxon>
        <taxon>Dikarya</taxon>
        <taxon>Ascomycota</taxon>
        <taxon>Pezizomycotina</taxon>
        <taxon>Lecanoromycetes</taxon>
        <taxon>OSLEUM clade</taxon>
        <taxon>Lecanoromycetidae</taxon>
        <taxon>Lecanorales</taxon>
        <taxon>Lecanorineae</taxon>
        <taxon>Parmeliaceae</taxon>
        <taxon>Letharia</taxon>
    </lineage>
</organism>
<keyword evidence="2" id="KW-1185">Reference proteome</keyword>